<evidence type="ECO:0000313" key="2">
    <source>
        <dbReference type="EMBL" id="KAJ4365564.1"/>
    </source>
</evidence>
<dbReference type="OrthoDB" id="1022638at2759"/>
<feature type="domain" description="BTB" evidence="1">
    <location>
        <begin position="38"/>
        <end position="111"/>
    </location>
</feature>
<dbReference type="InterPro" id="IPR011333">
    <property type="entry name" value="SKP1/BTB/POZ_sf"/>
</dbReference>
<keyword evidence="3" id="KW-1185">Reference proteome</keyword>
<dbReference type="Proteomes" id="UP001140560">
    <property type="component" value="Unassembled WGS sequence"/>
</dbReference>
<evidence type="ECO:0000259" key="1">
    <source>
        <dbReference type="PROSITE" id="PS50097"/>
    </source>
</evidence>
<accession>A0A9W8Y449</accession>
<comment type="caution">
    <text evidence="2">The sequence shown here is derived from an EMBL/GenBank/DDBJ whole genome shotgun (WGS) entry which is preliminary data.</text>
</comment>
<gene>
    <name evidence="2" type="ORF">N0V83_008184</name>
</gene>
<dbReference type="SUPFAM" id="SSF54695">
    <property type="entry name" value="POZ domain"/>
    <property type="match status" value="1"/>
</dbReference>
<dbReference type="Gene3D" id="3.30.710.10">
    <property type="entry name" value="Potassium Channel Kv1.1, Chain A"/>
    <property type="match status" value="1"/>
</dbReference>
<dbReference type="CDD" id="cd18186">
    <property type="entry name" value="BTB_POZ_ZBTB_KLHL-like"/>
    <property type="match status" value="1"/>
</dbReference>
<dbReference type="InterPro" id="IPR000210">
    <property type="entry name" value="BTB/POZ_dom"/>
</dbReference>
<dbReference type="PANTHER" id="PTHR47843:SF2">
    <property type="entry name" value="BTB DOMAIN-CONTAINING PROTEIN"/>
    <property type="match status" value="1"/>
</dbReference>
<name>A0A9W8Y449_9PLEO</name>
<sequence>MSSGHSSTDVAEQTDVTPVEFKSDYGRVLQTEAINMIDMLTVTVGTGAETVKFPVHEALLRKSSLFFDNAMKPEWAASKLDPRDVDLTDEDPEVFKVYLHWLYMRTLPTVHRDLNLRGQKHEFDQLSNCYILGEKLMDVRFKNAILDGVVDAMNNTPFCTGKMPGEASINIIYSGTSEGSPARRLLVDIWVMYAGENWIKHLTDKLPHEFVLEFSRALLKDKCNGKKDTRRWRTRMEDYHE</sequence>
<reference evidence="2" key="1">
    <citation type="submission" date="2022-10" db="EMBL/GenBank/DDBJ databases">
        <title>Tapping the CABI collections for fungal endophytes: first genome assemblies for Collariella, Neodidymelliopsis, Ascochyta clinopodiicola, Didymella pomorum, Didymosphaeria variabile, Neocosmospora piperis and Neocucurbitaria cava.</title>
        <authorList>
            <person name="Hill R."/>
        </authorList>
    </citation>
    <scope>NUCLEOTIDE SEQUENCE</scope>
    <source>
        <strain evidence="2">IMI 356814</strain>
    </source>
</reference>
<protein>
    <recommendedName>
        <fullName evidence="1">BTB domain-containing protein</fullName>
    </recommendedName>
</protein>
<dbReference type="PANTHER" id="PTHR47843">
    <property type="entry name" value="BTB DOMAIN-CONTAINING PROTEIN-RELATED"/>
    <property type="match status" value="1"/>
</dbReference>
<organism evidence="2 3">
    <name type="scientific">Neocucurbitaria cava</name>
    <dbReference type="NCBI Taxonomy" id="798079"/>
    <lineage>
        <taxon>Eukaryota</taxon>
        <taxon>Fungi</taxon>
        <taxon>Dikarya</taxon>
        <taxon>Ascomycota</taxon>
        <taxon>Pezizomycotina</taxon>
        <taxon>Dothideomycetes</taxon>
        <taxon>Pleosporomycetidae</taxon>
        <taxon>Pleosporales</taxon>
        <taxon>Pleosporineae</taxon>
        <taxon>Cucurbitariaceae</taxon>
        <taxon>Neocucurbitaria</taxon>
    </lineage>
</organism>
<dbReference type="PROSITE" id="PS50097">
    <property type="entry name" value="BTB"/>
    <property type="match status" value="1"/>
</dbReference>
<evidence type="ECO:0000313" key="3">
    <source>
        <dbReference type="Proteomes" id="UP001140560"/>
    </source>
</evidence>
<proteinExistence type="predicted"/>
<dbReference type="AlphaFoldDB" id="A0A9W8Y449"/>
<dbReference type="EMBL" id="JAPEUY010000015">
    <property type="protein sequence ID" value="KAJ4365564.1"/>
    <property type="molecule type" value="Genomic_DNA"/>
</dbReference>